<accession>A0A914P801</accession>
<keyword evidence="1" id="KW-1185">Reference proteome</keyword>
<evidence type="ECO:0000313" key="2">
    <source>
        <dbReference type="WBParaSite" id="PDA_v2.g14158.t1"/>
    </source>
</evidence>
<dbReference type="Proteomes" id="UP000887578">
    <property type="component" value="Unplaced"/>
</dbReference>
<protein>
    <submittedName>
        <fullName evidence="2">Uncharacterized protein</fullName>
    </submittedName>
</protein>
<dbReference type="WBParaSite" id="PDA_v2.g14158.t1">
    <property type="protein sequence ID" value="PDA_v2.g14158.t1"/>
    <property type="gene ID" value="PDA_v2.g14158"/>
</dbReference>
<reference evidence="2" key="1">
    <citation type="submission" date="2022-11" db="UniProtKB">
        <authorList>
            <consortium name="WormBaseParasite"/>
        </authorList>
    </citation>
    <scope>IDENTIFICATION</scope>
</reference>
<sequence>MKLDNGSTENQKEALQVKLPSFELSVPVSIIHKSISTFAKLFSSATFSFRVSLQMGQSEIRKSEDDDCIIVERPRNQRKRPLNKTLEYEESNTRKKRKILNESKNGFETFDYEDPSNEFFKKCCKLLGLKFDRNTYNGFSSKIKFTQISADLKPDEILPTNDKTGFGLLSLFFTGTEENGSIIKEKTNEKFIKDMVESDKEKILNVMTAKVLISEHFETICGWFNCRFLVFSNDGWKKYGNWNSEKTKEYIPVFVLEKKNVENEEIYQIILSQK</sequence>
<evidence type="ECO:0000313" key="1">
    <source>
        <dbReference type="Proteomes" id="UP000887578"/>
    </source>
</evidence>
<name>A0A914P801_9BILA</name>
<organism evidence="1 2">
    <name type="scientific">Panagrolaimus davidi</name>
    <dbReference type="NCBI Taxonomy" id="227884"/>
    <lineage>
        <taxon>Eukaryota</taxon>
        <taxon>Metazoa</taxon>
        <taxon>Ecdysozoa</taxon>
        <taxon>Nematoda</taxon>
        <taxon>Chromadorea</taxon>
        <taxon>Rhabditida</taxon>
        <taxon>Tylenchina</taxon>
        <taxon>Panagrolaimomorpha</taxon>
        <taxon>Panagrolaimoidea</taxon>
        <taxon>Panagrolaimidae</taxon>
        <taxon>Panagrolaimus</taxon>
    </lineage>
</organism>
<proteinExistence type="predicted"/>
<dbReference type="AlphaFoldDB" id="A0A914P801"/>